<dbReference type="AlphaFoldDB" id="A0A1G2S9Y6"/>
<reference evidence="1 2" key="1">
    <citation type="journal article" date="2016" name="Nat. Commun.">
        <title>Thousands of microbial genomes shed light on interconnected biogeochemical processes in an aquifer system.</title>
        <authorList>
            <person name="Anantharaman K."/>
            <person name="Brown C.T."/>
            <person name="Hug L.A."/>
            <person name="Sharon I."/>
            <person name="Castelle C.J."/>
            <person name="Probst A.J."/>
            <person name="Thomas B.C."/>
            <person name="Singh A."/>
            <person name="Wilkins M.J."/>
            <person name="Karaoz U."/>
            <person name="Brodie E.L."/>
            <person name="Williams K.H."/>
            <person name="Hubbard S.S."/>
            <person name="Banfield J.F."/>
        </authorList>
    </citation>
    <scope>NUCLEOTIDE SEQUENCE [LARGE SCALE GENOMIC DNA]</scope>
</reference>
<protein>
    <submittedName>
        <fullName evidence="1">Uncharacterized protein</fullName>
    </submittedName>
</protein>
<comment type="caution">
    <text evidence="1">The sequence shown here is derived from an EMBL/GenBank/DDBJ whole genome shotgun (WGS) entry which is preliminary data.</text>
</comment>
<name>A0A1G2S9Y6_9BACT</name>
<dbReference type="EMBL" id="MHUS01000010">
    <property type="protein sequence ID" value="OHA81509.1"/>
    <property type="molecule type" value="Genomic_DNA"/>
</dbReference>
<sequence length="116" mass="13281">MWCFVKQMVIDKNTNPYYYRRLTTKTGGYCMATTQLQSEKGKKVYLKKAGRAIFGRGSFEVARVVQCDEMGHCLSLILLRKGNPVVIPPGHHNVGMNPIFSADAVMYRRPARRRRV</sequence>
<gene>
    <name evidence="1" type="ORF">A2675_03515</name>
</gene>
<evidence type="ECO:0000313" key="1">
    <source>
        <dbReference type="EMBL" id="OHA81509.1"/>
    </source>
</evidence>
<proteinExistence type="predicted"/>
<dbReference type="Proteomes" id="UP000176997">
    <property type="component" value="Unassembled WGS sequence"/>
</dbReference>
<accession>A0A1G2S9Y6</accession>
<evidence type="ECO:0000313" key="2">
    <source>
        <dbReference type="Proteomes" id="UP000176997"/>
    </source>
</evidence>
<organism evidence="1 2">
    <name type="scientific">Candidatus Yonathbacteria bacterium RIFCSPHIGHO2_01_FULL_51_10</name>
    <dbReference type="NCBI Taxonomy" id="1802723"/>
    <lineage>
        <taxon>Bacteria</taxon>
        <taxon>Candidatus Yonathiibacteriota</taxon>
    </lineage>
</organism>